<dbReference type="AlphaFoldDB" id="A0A0S7C2G1"/>
<accession>A0A0S7C2G1</accession>
<protein>
    <recommendedName>
        <fullName evidence="3">HD domain-containing protein</fullName>
    </recommendedName>
</protein>
<sequence length="349" mass="41645">METFHSIYKKLFNSGSWKYYHNMNFDQFPFSDEAIANRFVNNYFNTGNKFAVIDPTLNYDRFKNIHTLSTFFLGLFLKEIVLETQTHKPKFEYFWYLCCLYHDYGYYIENDKNRFPPDEYSLSRLKSNLKITNNGLHDFQEDPHSSCVVKNYFNYCRKKRHFLNHGIIGGLLLYDRLIKNLNKAIRAAKSNAKSDNLPFDKTDFSYKGLHWSSDHIDWYKHIASIIIAHNIWFCTEEEDLELYTRSGLIDLIIINHHEKRLKKKEHGLLFLLCLADTIEPSKHFSQLQPLCVFDKMRIDYDHIKQIIILEIIDNCLDYDGWFKKIESLEKWMAVEVTIDGARIKIEIHE</sequence>
<dbReference type="OrthoDB" id="1338885at2"/>
<keyword evidence="2" id="KW-1185">Reference proteome</keyword>
<dbReference type="EMBL" id="DF968182">
    <property type="protein sequence ID" value="GAP43956.1"/>
    <property type="molecule type" value="Genomic_DNA"/>
</dbReference>
<evidence type="ECO:0000313" key="1">
    <source>
        <dbReference type="EMBL" id="GAP43956.1"/>
    </source>
</evidence>
<evidence type="ECO:0000313" key="2">
    <source>
        <dbReference type="Proteomes" id="UP000053091"/>
    </source>
</evidence>
<organism evidence="1">
    <name type="scientific">Lentimicrobium saccharophilum</name>
    <dbReference type="NCBI Taxonomy" id="1678841"/>
    <lineage>
        <taxon>Bacteria</taxon>
        <taxon>Pseudomonadati</taxon>
        <taxon>Bacteroidota</taxon>
        <taxon>Bacteroidia</taxon>
        <taxon>Bacteroidales</taxon>
        <taxon>Lentimicrobiaceae</taxon>
        <taxon>Lentimicrobium</taxon>
    </lineage>
</organism>
<evidence type="ECO:0008006" key="3">
    <source>
        <dbReference type="Google" id="ProtNLM"/>
    </source>
</evidence>
<name>A0A0S7C2G1_9BACT</name>
<reference evidence="1" key="1">
    <citation type="journal article" date="2015" name="Genome Announc.">
        <title>Draft Genome Sequence of Bacteroidales Strain TBC1, a Novel Isolate from a Methanogenic Wastewater Treatment System.</title>
        <authorList>
            <person name="Tourlousse D.M."/>
            <person name="Matsuura N."/>
            <person name="Sun L."/>
            <person name="Toyonaga M."/>
            <person name="Kuroda K."/>
            <person name="Ohashi A."/>
            <person name="Cruz R."/>
            <person name="Yamaguchi T."/>
            <person name="Sekiguchi Y."/>
        </authorList>
    </citation>
    <scope>NUCLEOTIDE SEQUENCE [LARGE SCALE GENOMIC DNA]</scope>
    <source>
        <strain evidence="1">TBC1</strain>
    </source>
</reference>
<gene>
    <name evidence="1" type="ORF">TBC1_112115</name>
</gene>
<dbReference type="Proteomes" id="UP000053091">
    <property type="component" value="Unassembled WGS sequence"/>
</dbReference>
<dbReference type="RefSeq" id="WP_062041943.1">
    <property type="nucleotide sequence ID" value="NZ_DF968182.1"/>
</dbReference>
<proteinExistence type="predicted"/>